<feature type="region of interest" description="Disordered" evidence="1">
    <location>
        <begin position="59"/>
        <end position="138"/>
    </location>
</feature>
<dbReference type="RefSeq" id="XP_018665937.1">
    <property type="nucleotide sequence ID" value="XM_018801105.1"/>
</dbReference>
<dbReference type="GeneID" id="29981188"/>
<accession>A0A2P4Z8H8</accession>
<gene>
    <name evidence="2" type="ORF">TGAM01_v210542</name>
</gene>
<dbReference type="EMBL" id="JPDN02000065">
    <property type="protein sequence ID" value="PON20584.1"/>
    <property type="molecule type" value="Genomic_DNA"/>
</dbReference>
<evidence type="ECO:0000313" key="3">
    <source>
        <dbReference type="Proteomes" id="UP000054821"/>
    </source>
</evidence>
<dbReference type="STRING" id="398673.A0A2P4Z8H8"/>
<evidence type="ECO:0008006" key="4">
    <source>
        <dbReference type="Google" id="ProtNLM"/>
    </source>
</evidence>
<dbReference type="AlphaFoldDB" id="A0A2P4Z8H8"/>
<protein>
    <recommendedName>
        <fullName evidence="4">Aminoglycoside phosphotransferase domain-containing protein</fullName>
    </recommendedName>
</protein>
<dbReference type="InterPro" id="IPR051678">
    <property type="entry name" value="AGP_Transferase"/>
</dbReference>
<keyword evidence="3" id="KW-1185">Reference proteome</keyword>
<reference evidence="2 3" key="1">
    <citation type="journal article" date="2016" name="Genome Announc.">
        <title>Draft Whole-Genome Sequence of Trichoderma gamsii T6085, a Promising Biocontrol Agent of Fusarium Head Blight on Wheat.</title>
        <authorList>
            <person name="Baroncelli R."/>
            <person name="Zapparata A."/>
            <person name="Piaggeschi G."/>
            <person name="Sarrocco S."/>
            <person name="Vannacci G."/>
        </authorList>
    </citation>
    <scope>NUCLEOTIDE SEQUENCE [LARGE SCALE GENOMIC DNA]</scope>
    <source>
        <strain evidence="2 3">T6085</strain>
    </source>
</reference>
<proteinExistence type="predicted"/>
<dbReference type="SUPFAM" id="SSF56112">
    <property type="entry name" value="Protein kinase-like (PK-like)"/>
    <property type="match status" value="1"/>
</dbReference>
<name>A0A2P4Z8H8_9HYPO</name>
<dbReference type="PANTHER" id="PTHR21310">
    <property type="entry name" value="AMINOGLYCOSIDE PHOSPHOTRANSFERASE-RELATED-RELATED"/>
    <property type="match status" value="1"/>
</dbReference>
<evidence type="ECO:0000313" key="2">
    <source>
        <dbReference type="EMBL" id="PON20584.1"/>
    </source>
</evidence>
<dbReference type="Proteomes" id="UP000054821">
    <property type="component" value="Unassembled WGS sequence"/>
</dbReference>
<dbReference type="PANTHER" id="PTHR21310:SF58">
    <property type="entry name" value="AMINOGLYCOSIDE PHOSPHOTRANSFERASE DOMAIN-CONTAINING PROTEIN"/>
    <property type="match status" value="1"/>
</dbReference>
<comment type="caution">
    <text evidence="2">The sequence shown here is derived from an EMBL/GenBank/DDBJ whole genome shotgun (WGS) entry which is preliminary data.</text>
</comment>
<sequence>MDLVLSWDCQALSGPSEQRQMDKAALKAGRLSPVVTRKENACLDKMEGLNPERARRLLAPRSPSMPPTNVSVGPRKTGSNDIALGKPGAQKPTGIKKECPPSLNNSVRPPLMRISRPAPPVIAGAKRPRDHLDEPQEPHLRRQWPSIPPFFLPPPPPNPHTIYLESLLQPHCLLLTLRSRLGDGSQALSTQCRTITKAGLLLGETIQSQLNLPILRLPAPAQVFGGLEGTVDGELLEDIWYSLTPEAKYSYARQLRHIVNSMRLNMAQTRSTAALQAKRNLVGSAFAGPFSLMVDQHALNTYWAVRPKPTCAQFVAFLTSLFVASVPAIVASAVTSHFRSDYAVRFTHGQLSPKNIVVKNSKIVCILGWDNGGWYPEWWEYVKFFEARTGPENQDWYDYATHIFVDTFQDELAAYQGIARCQRP</sequence>
<dbReference type="InterPro" id="IPR011009">
    <property type="entry name" value="Kinase-like_dom_sf"/>
</dbReference>
<organism evidence="2 3">
    <name type="scientific">Trichoderma gamsii</name>
    <dbReference type="NCBI Taxonomy" id="398673"/>
    <lineage>
        <taxon>Eukaryota</taxon>
        <taxon>Fungi</taxon>
        <taxon>Dikarya</taxon>
        <taxon>Ascomycota</taxon>
        <taxon>Pezizomycotina</taxon>
        <taxon>Sordariomycetes</taxon>
        <taxon>Hypocreomycetidae</taxon>
        <taxon>Hypocreales</taxon>
        <taxon>Hypocreaceae</taxon>
        <taxon>Trichoderma</taxon>
    </lineage>
</organism>
<evidence type="ECO:0000256" key="1">
    <source>
        <dbReference type="SAM" id="MobiDB-lite"/>
    </source>
</evidence>